<dbReference type="AlphaFoldDB" id="A0A4S8MLU5"/>
<protein>
    <submittedName>
        <fullName evidence="9">Glycoside hydrolase</fullName>
    </submittedName>
</protein>
<comment type="similarity">
    <text evidence="1 4">Belongs to the glycosyl hydrolase 30 family.</text>
</comment>
<dbReference type="EMBL" id="ML179064">
    <property type="protein sequence ID" value="THV03722.1"/>
    <property type="molecule type" value="Genomic_DNA"/>
</dbReference>
<evidence type="ECO:0000313" key="9">
    <source>
        <dbReference type="EMBL" id="THV03722.1"/>
    </source>
</evidence>
<feature type="compositionally biased region" description="Polar residues" evidence="5">
    <location>
        <begin position="605"/>
        <end position="634"/>
    </location>
</feature>
<reference evidence="9 10" key="1">
    <citation type="journal article" date="2019" name="Nat. Ecol. Evol.">
        <title>Megaphylogeny resolves global patterns of mushroom evolution.</title>
        <authorList>
            <person name="Varga T."/>
            <person name="Krizsan K."/>
            <person name="Foldi C."/>
            <person name="Dima B."/>
            <person name="Sanchez-Garcia M."/>
            <person name="Sanchez-Ramirez S."/>
            <person name="Szollosi G.J."/>
            <person name="Szarkandi J.G."/>
            <person name="Papp V."/>
            <person name="Albert L."/>
            <person name="Andreopoulos W."/>
            <person name="Angelini C."/>
            <person name="Antonin V."/>
            <person name="Barry K.W."/>
            <person name="Bougher N.L."/>
            <person name="Buchanan P."/>
            <person name="Buyck B."/>
            <person name="Bense V."/>
            <person name="Catcheside P."/>
            <person name="Chovatia M."/>
            <person name="Cooper J."/>
            <person name="Damon W."/>
            <person name="Desjardin D."/>
            <person name="Finy P."/>
            <person name="Geml J."/>
            <person name="Haridas S."/>
            <person name="Hughes K."/>
            <person name="Justo A."/>
            <person name="Karasinski D."/>
            <person name="Kautmanova I."/>
            <person name="Kiss B."/>
            <person name="Kocsube S."/>
            <person name="Kotiranta H."/>
            <person name="LaButti K.M."/>
            <person name="Lechner B.E."/>
            <person name="Liimatainen K."/>
            <person name="Lipzen A."/>
            <person name="Lukacs Z."/>
            <person name="Mihaltcheva S."/>
            <person name="Morgado L.N."/>
            <person name="Niskanen T."/>
            <person name="Noordeloos M.E."/>
            <person name="Ohm R.A."/>
            <person name="Ortiz-Santana B."/>
            <person name="Ovrebo C."/>
            <person name="Racz N."/>
            <person name="Riley R."/>
            <person name="Savchenko A."/>
            <person name="Shiryaev A."/>
            <person name="Soop K."/>
            <person name="Spirin V."/>
            <person name="Szebenyi C."/>
            <person name="Tomsovsky M."/>
            <person name="Tulloss R.E."/>
            <person name="Uehling J."/>
            <person name="Grigoriev I.V."/>
            <person name="Vagvolgyi C."/>
            <person name="Papp T."/>
            <person name="Martin F.M."/>
            <person name="Miettinen O."/>
            <person name="Hibbett D.S."/>
            <person name="Nagy L.G."/>
        </authorList>
    </citation>
    <scope>NUCLEOTIDE SEQUENCE [LARGE SCALE GENOMIC DNA]</scope>
    <source>
        <strain evidence="9 10">CBS 962.96</strain>
    </source>
</reference>
<accession>A0A4S8MLU5</accession>
<sequence>MQVRYASFLILLIFCNLAKTQQIWDIWQTTWDRSKLFTSLALTTPINFVATSTSTDASINIVDTTTFQDIAGFGGSLTDSAAKTLNKLKSTNSANYWSLLNYAFNMADGANAAGLSYIRVPIGATDFSDTVYSLDTSAGDTSLSKFNMNNSPSYLYSVLKDILSVNPHIKVHLLPWSPPGWMKDSGTMNGGSLNSNMMGIYPTYLFKAVQGFQAMGIPVFAIGIQNEPENSDPTYPSCSMPPEVEGQLGASLRSLLNQNGLGSIKIIGYEHNWNDAGSYPVTLLNDNPNAFAGVSFHCYGGGNVANQDAFHNAYPNKEIYFTECTGTIGSDWWSDIKWYMTNLWIGSLQHNSKSGLMWNLALDGDGLPVLPGSDSCTGQCRPMVTVNGDGSYAWNQEFLSMAQASKAIIPKDSGGPFGTRIGVNVAGAKASTLVVGAYVTRRNNPSDWSRYSVVVLNANDGSAQGGWNPQPVEASINFRGMHAIYTFPVGVTTLWWYAPSTSTSKRYAPTMNNTLLFNSSTNTSEIVVPGKKPHPYPRERRTEAKLRAGPVEAHMNGANLTLGPQTTAAKDMVKVINKTTNITANTRLNTTITNMSSNKTEDSTRSSSSQKHNSDGSILPSQTSLEGTSNVTSV</sequence>
<keyword evidence="2 6" id="KW-0732">Signal</keyword>
<dbReference type="Proteomes" id="UP000297245">
    <property type="component" value="Unassembled WGS sequence"/>
</dbReference>
<evidence type="ECO:0000256" key="3">
    <source>
        <dbReference type="ARBA" id="ARBA00022801"/>
    </source>
</evidence>
<proteinExistence type="inferred from homology"/>
<evidence type="ECO:0000256" key="6">
    <source>
        <dbReference type="SAM" id="SignalP"/>
    </source>
</evidence>
<evidence type="ECO:0000256" key="5">
    <source>
        <dbReference type="SAM" id="MobiDB-lite"/>
    </source>
</evidence>
<feature type="chain" id="PRO_5040598051" evidence="6">
    <location>
        <begin position="21"/>
        <end position="634"/>
    </location>
</feature>
<keyword evidence="10" id="KW-1185">Reference proteome</keyword>
<feature type="signal peptide" evidence="6">
    <location>
        <begin position="1"/>
        <end position="20"/>
    </location>
</feature>
<dbReference type="Gene3D" id="2.60.40.1180">
    <property type="entry name" value="Golgi alpha-mannosidase II"/>
    <property type="match status" value="1"/>
</dbReference>
<dbReference type="InterPro" id="IPR033453">
    <property type="entry name" value="Glyco_hydro_30_TIM-barrel"/>
</dbReference>
<dbReference type="Pfam" id="PF02055">
    <property type="entry name" value="Glyco_hydro_30"/>
    <property type="match status" value="1"/>
</dbReference>
<evidence type="ECO:0000256" key="2">
    <source>
        <dbReference type="ARBA" id="ARBA00022729"/>
    </source>
</evidence>
<dbReference type="GO" id="GO:0016020">
    <property type="term" value="C:membrane"/>
    <property type="evidence" value="ECO:0007669"/>
    <property type="project" value="GOC"/>
</dbReference>
<dbReference type="GO" id="GO:0006680">
    <property type="term" value="P:glucosylceramide catabolic process"/>
    <property type="evidence" value="ECO:0007669"/>
    <property type="project" value="TreeGrafter"/>
</dbReference>
<feature type="compositionally biased region" description="Polar residues" evidence="5">
    <location>
        <begin position="587"/>
        <end position="598"/>
    </location>
</feature>
<evidence type="ECO:0000259" key="7">
    <source>
        <dbReference type="Pfam" id="PF02055"/>
    </source>
</evidence>
<gene>
    <name evidence="9" type="ORF">K435DRAFT_270372</name>
    <name evidence="8" type="ORF">K435DRAFT_490409</name>
</gene>
<evidence type="ECO:0000313" key="8">
    <source>
        <dbReference type="EMBL" id="THU99546.1"/>
    </source>
</evidence>
<dbReference type="InterPro" id="IPR013780">
    <property type="entry name" value="Glyco_hydro_b"/>
</dbReference>
<dbReference type="Gene3D" id="3.20.20.80">
    <property type="entry name" value="Glycosidases"/>
    <property type="match status" value="1"/>
</dbReference>
<organism evidence="9 10">
    <name type="scientific">Dendrothele bispora (strain CBS 962.96)</name>
    <dbReference type="NCBI Taxonomy" id="1314807"/>
    <lineage>
        <taxon>Eukaryota</taxon>
        <taxon>Fungi</taxon>
        <taxon>Dikarya</taxon>
        <taxon>Basidiomycota</taxon>
        <taxon>Agaricomycotina</taxon>
        <taxon>Agaricomycetes</taxon>
        <taxon>Agaricomycetidae</taxon>
        <taxon>Agaricales</taxon>
        <taxon>Agaricales incertae sedis</taxon>
        <taxon>Dendrothele</taxon>
    </lineage>
</organism>
<dbReference type="GO" id="GO:0004348">
    <property type="term" value="F:glucosylceramidase activity"/>
    <property type="evidence" value="ECO:0007669"/>
    <property type="project" value="InterPro"/>
</dbReference>
<dbReference type="SUPFAM" id="SSF51445">
    <property type="entry name" value="(Trans)glycosidases"/>
    <property type="match status" value="1"/>
</dbReference>
<dbReference type="InterPro" id="IPR017853">
    <property type="entry name" value="GH"/>
</dbReference>
<evidence type="ECO:0000256" key="1">
    <source>
        <dbReference type="ARBA" id="ARBA00005382"/>
    </source>
</evidence>
<feature type="domain" description="Glycosyl hydrolase family 30 TIM-barrel" evidence="7">
    <location>
        <begin position="70"/>
        <end position="333"/>
    </location>
</feature>
<dbReference type="OrthoDB" id="2160638at2759"/>
<dbReference type="PANTHER" id="PTHR11069:SF23">
    <property type="entry name" value="LYSOSOMAL ACID GLUCOSYLCERAMIDASE"/>
    <property type="match status" value="1"/>
</dbReference>
<feature type="region of interest" description="Disordered" evidence="5">
    <location>
        <begin position="587"/>
        <end position="634"/>
    </location>
</feature>
<keyword evidence="4" id="KW-0326">Glycosidase</keyword>
<dbReference type="PANTHER" id="PTHR11069">
    <property type="entry name" value="GLUCOSYLCERAMIDASE"/>
    <property type="match status" value="1"/>
</dbReference>
<evidence type="ECO:0000313" key="10">
    <source>
        <dbReference type="Proteomes" id="UP000297245"/>
    </source>
</evidence>
<dbReference type="InterPro" id="IPR001139">
    <property type="entry name" value="Glyco_hydro_30"/>
</dbReference>
<evidence type="ECO:0000256" key="4">
    <source>
        <dbReference type="RuleBase" id="RU361188"/>
    </source>
</evidence>
<name>A0A4S8MLU5_DENBC</name>
<dbReference type="EMBL" id="ML179117">
    <property type="protein sequence ID" value="THU99546.1"/>
    <property type="molecule type" value="Genomic_DNA"/>
</dbReference>
<keyword evidence="3 4" id="KW-0378">Hydrolase</keyword>